<evidence type="ECO:0000313" key="2">
    <source>
        <dbReference type="EMBL" id="MBO3663934.1"/>
    </source>
</evidence>
<name>A0A939QJ97_9MICO</name>
<feature type="transmembrane region" description="Helical" evidence="1">
    <location>
        <begin position="21"/>
        <end position="41"/>
    </location>
</feature>
<sequence length="255" mass="26553">MSVHNPEIVVVTEEKKRRKGALILGGATIALLAGGSTFALWSAGDTFAGGTITAGDLNLVKTADTTFWDVSADRADATATVTGTDGSQLGHALTPTNASTWRIVPGDKVAASFSADVTLEGDNLVARLGVDGLDANALANTGMSYSYEVYQDGELVSDERALPVAADATLLYLSAPGTGQDAGLEDADTTVLPMETNTEDITVVVYGSFFEDKDGDFTYTEGDVTVTERDQVLAADTLAGLSLTLQQVRDTGAQF</sequence>
<comment type="caution">
    <text evidence="2">The sequence shown here is derived from an EMBL/GenBank/DDBJ whole genome shotgun (WGS) entry which is preliminary data.</text>
</comment>
<organism evidence="2 3">
    <name type="scientific">Microbacterium stercoris</name>
    <dbReference type="NCBI Taxonomy" id="2820289"/>
    <lineage>
        <taxon>Bacteria</taxon>
        <taxon>Bacillati</taxon>
        <taxon>Actinomycetota</taxon>
        <taxon>Actinomycetes</taxon>
        <taxon>Micrococcales</taxon>
        <taxon>Microbacteriaceae</taxon>
        <taxon>Microbacterium</taxon>
    </lineage>
</organism>
<protein>
    <submittedName>
        <fullName evidence="2">Alternate-type signal peptide domain-containing protein</fullName>
    </submittedName>
</protein>
<reference evidence="2" key="1">
    <citation type="submission" date="2021-03" db="EMBL/GenBank/DDBJ databases">
        <title>Microbacterium sp. nov., a novel actinobacterium isolated from cow dung.</title>
        <authorList>
            <person name="Zhang L."/>
        </authorList>
    </citation>
    <scope>NUCLEOTIDE SEQUENCE</scope>
    <source>
        <strain evidence="2">NEAU-LLB</strain>
    </source>
</reference>
<dbReference type="RefSeq" id="WP_208503553.1">
    <property type="nucleotide sequence ID" value="NZ_JAGFOA010000004.1"/>
</dbReference>
<dbReference type="Proteomes" id="UP000680132">
    <property type="component" value="Unassembled WGS sequence"/>
</dbReference>
<proteinExistence type="predicted"/>
<keyword evidence="1" id="KW-1133">Transmembrane helix</keyword>
<evidence type="ECO:0000256" key="1">
    <source>
        <dbReference type="SAM" id="Phobius"/>
    </source>
</evidence>
<dbReference type="NCBIfam" id="TIGR04089">
    <property type="entry name" value="exp_by_SipW_III"/>
    <property type="match status" value="1"/>
</dbReference>
<keyword evidence="1" id="KW-0812">Transmembrane</keyword>
<dbReference type="AlphaFoldDB" id="A0A939QJ97"/>
<accession>A0A939QJ97</accession>
<dbReference type="InterPro" id="IPR024006">
    <property type="entry name" value="Alt_signal_exp_actinobact"/>
</dbReference>
<gene>
    <name evidence="2" type="ORF">J5V96_10470</name>
</gene>
<evidence type="ECO:0000313" key="3">
    <source>
        <dbReference type="Proteomes" id="UP000680132"/>
    </source>
</evidence>
<dbReference type="EMBL" id="JAGFOA010000004">
    <property type="protein sequence ID" value="MBO3663934.1"/>
    <property type="molecule type" value="Genomic_DNA"/>
</dbReference>
<keyword evidence="3" id="KW-1185">Reference proteome</keyword>
<keyword evidence="1" id="KW-0472">Membrane</keyword>